<comment type="subcellular location">
    <subcellularLocation>
        <location evidence="1">Endoplasmic reticulum membrane</location>
        <topology evidence="1">Multi-pass membrane protein</topology>
    </subcellularLocation>
</comment>
<organism evidence="11 12">
    <name type="scientific">Vicia faba</name>
    <name type="common">Broad bean</name>
    <name type="synonym">Faba vulgaris</name>
    <dbReference type="NCBI Taxonomy" id="3906"/>
    <lineage>
        <taxon>Eukaryota</taxon>
        <taxon>Viridiplantae</taxon>
        <taxon>Streptophyta</taxon>
        <taxon>Embryophyta</taxon>
        <taxon>Tracheophyta</taxon>
        <taxon>Spermatophyta</taxon>
        <taxon>Magnoliopsida</taxon>
        <taxon>eudicotyledons</taxon>
        <taxon>Gunneridae</taxon>
        <taxon>Pentapetalae</taxon>
        <taxon>rosids</taxon>
        <taxon>fabids</taxon>
        <taxon>Fabales</taxon>
        <taxon>Fabaceae</taxon>
        <taxon>Papilionoideae</taxon>
        <taxon>50 kb inversion clade</taxon>
        <taxon>NPAAA clade</taxon>
        <taxon>Hologalegina</taxon>
        <taxon>IRL clade</taxon>
        <taxon>Fabeae</taxon>
        <taxon>Vicia</taxon>
    </lineage>
</organism>
<dbReference type="PANTHER" id="PTHR31651:SF44">
    <property type="entry name" value="AUXIN EFFLUX CARRIER FAMILY PROTEIN"/>
    <property type="match status" value="1"/>
</dbReference>
<feature type="transmembrane region" description="Helical" evidence="10">
    <location>
        <begin position="106"/>
        <end position="127"/>
    </location>
</feature>
<feature type="transmembrane region" description="Helical" evidence="10">
    <location>
        <begin position="255"/>
        <end position="273"/>
    </location>
</feature>
<keyword evidence="7" id="KW-0927">Auxin signaling pathway</keyword>
<proteinExistence type="inferred from homology"/>
<feature type="transmembrane region" description="Helical" evidence="10">
    <location>
        <begin position="359"/>
        <end position="380"/>
    </location>
</feature>
<dbReference type="GO" id="GO:0005789">
    <property type="term" value="C:endoplasmic reticulum membrane"/>
    <property type="evidence" value="ECO:0007669"/>
    <property type="project" value="UniProtKB-SubCell"/>
</dbReference>
<feature type="transmembrane region" description="Helical" evidence="10">
    <location>
        <begin position="325"/>
        <end position="347"/>
    </location>
</feature>
<accession>A0AAV1AAQ4</accession>
<feature type="transmembrane region" description="Helical" evidence="10">
    <location>
        <begin position="41"/>
        <end position="60"/>
    </location>
</feature>
<sequence length="417" mass="45678">MNFLKLFLVALAPVLNTLFIAVIGAVLALDNIGILKKNTKKHLNIIVYFVFTPALLYSSLAKTITLRNLVMLWFMPLNILLRYIIGTTLAWILAKITRVPRHLHGLVMGCCAAGNLGSLPLIIVPAICKGRSHPFGDVDACYRKGLAFTSLTMAVGHIYAWSIVYNILRIYSPRTNIIKFNNSKINKEIKNLENIAKCSTRTLTPIEEKSISNGYMDQLEIECKVIDGEEKAQEKLKNMKAVTILISDKINLKELFAPALWGAMFGVIVGIVPPLRKVVVGASAPLCFVQTSTIMLGDACIPSMVLLVGANLLKGLKGLGKKIPLVVGIIVVIYVALPTIGICIVKGAVHFNFISSDPLYQFVLLLHYAVPPAVSASTMTQLLGVGQSECSLIMFATYSSAPILLTFWCTVFMWIVL</sequence>
<evidence type="ECO:0000256" key="7">
    <source>
        <dbReference type="ARBA" id="ARBA00023294"/>
    </source>
</evidence>
<comment type="similarity">
    <text evidence="9">Belongs to the auxin efflux carrier (TC 2.A.69.2) family.</text>
</comment>
<dbReference type="InterPro" id="IPR004776">
    <property type="entry name" value="Mem_transp_PIN-like"/>
</dbReference>
<keyword evidence="6 10" id="KW-0472">Membrane</keyword>
<dbReference type="InterPro" id="IPR045033">
    <property type="entry name" value="PILS1/3/4/5/7"/>
</dbReference>
<feature type="transmembrane region" description="Helical" evidence="10">
    <location>
        <begin position="392"/>
        <end position="416"/>
    </location>
</feature>
<evidence type="ECO:0000256" key="4">
    <source>
        <dbReference type="ARBA" id="ARBA00022824"/>
    </source>
</evidence>
<keyword evidence="5 10" id="KW-1133">Transmembrane helix</keyword>
<reference evidence="11 12" key="1">
    <citation type="submission" date="2023-01" db="EMBL/GenBank/DDBJ databases">
        <authorList>
            <person name="Kreplak J."/>
        </authorList>
    </citation>
    <scope>NUCLEOTIDE SEQUENCE [LARGE SCALE GENOMIC DNA]</scope>
</reference>
<evidence type="ECO:0000313" key="12">
    <source>
        <dbReference type="Proteomes" id="UP001157006"/>
    </source>
</evidence>
<dbReference type="PANTHER" id="PTHR31651">
    <property type="match status" value="1"/>
</dbReference>
<evidence type="ECO:0000256" key="9">
    <source>
        <dbReference type="ARBA" id="ARBA00025752"/>
    </source>
</evidence>
<dbReference type="Proteomes" id="UP001157006">
    <property type="component" value="Chromosome 4"/>
</dbReference>
<feature type="transmembrane region" description="Helical" evidence="10">
    <location>
        <begin position="72"/>
        <end position="94"/>
    </location>
</feature>
<evidence type="ECO:0000256" key="1">
    <source>
        <dbReference type="ARBA" id="ARBA00004477"/>
    </source>
</evidence>
<keyword evidence="12" id="KW-1185">Reference proteome</keyword>
<dbReference type="AlphaFoldDB" id="A0AAV1AAQ4"/>
<name>A0AAV1AAQ4_VICFA</name>
<evidence type="ECO:0000313" key="11">
    <source>
        <dbReference type="EMBL" id="CAI8606683.1"/>
    </source>
</evidence>
<evidence type="ECO:0000256" key="5">
    <source>
        <dbReference type="ARBA" id="ARBA00022989"/>
    </source>
</evidence>
<feature type="transmembrane region" description="Helical" evidence="10">
    <location>
        <begin position="147"/>
        <end position="168"/>
    </location>
</feature>
<comment type="function">
    <text evidence="8">Involved in cellular auxin homeostasis by regulating auxin metabolism. Regulates intracellular auxin accumulation at the endoplasmic reticulum and thus auxin availability for nuclear auxin signaling.</text>
</comment>
<dbReference type="GO" id="GO:0009734">
    <property type="term" value="P:auxin-activated signaling pathway"/>
    <property type="evidence" value="ECO:0007669"/>
    <property type="project" value="UniProtKB-KW"/>
</dbReference>
<evidence type="ECO:0000256" key="3">
    <source>
        <dbReference type="ARBA" id="ARBA00022692"/>
    </source>
</evidence>
<evidence type="ECO:0000256" key="10">
    <source>
        <dbReference type="SAM" id="Phobius"/>
    </source>
</evidence>
<protein>
    <submittedName>
        <fullName evidence="11">Uncharacterized protein</fullName>
    </submittedName>
</protein>
<dbReference type="GO" id="GO:0080162">
    <property type="term" value="P:endoplasmic reticulum to cytosol auxin transport"/>
    <property type="evidence" value="ECO:0007669"/>
    <property type="project" value="InterPro"/>
</dbReference>
<evidence type="ECO:0000256" key="2">
    <source>
        <dbReference type="ARBA" id="ARBA00022448"/>
    </source>
</evidence>
<evidence type="ECO:0000256" key="8">
    <source>
        <dbReference type="ARBA" id="ARBA00025100"/>
    </source>
</evidence>
<keyword evidence="4" id="KW-0256">Endoplasmic reticulum</keyword>
<keyword evidence="2" id="KW-0813">Transport</keyword>
<feature type="transmembrane region" description="Helical" evidence="10">
    <location>
        <begin position="6"/>
        <end position="29"/>
    </location>
</feature>
<dbReference type="EMBL" id="OX451739">
    <property type="protein sequence ID" value="CAI8606683.1"/>
    <property type="molecule type" value="Genomic_DNA"/>
</dbReference>
<evidence type="ECO:0000256" key="6">
    <source>
        <dbReference type="ARBA" id="ARBA00023136"/>
    </source>
</evidence>
<dbReference type="Pfam" id="PF03547">
    <property type="entry name" value="Mem_trans"/>
    <property type="match status" value="1"/>
</dbReference>
<keyword evidence="3 10" id="KW-0812">Transmembrane</keyword>
<feature type="transmembrane region" description="Helical" evidence="10">
    <location>
        <begin position="293"/>
        <end position="313"/>
    </location>
</feature>
<gene>
    <name evidence="11" type="ORF">VFH_IV002520</name>
</gene>